<comment type="function">
    <text evidence="11">Involved in the TonB-dependent energy-dependent transport of various receptor-bound substrates. Protects ExbD from proteolytic degradation and functionally stabilizes TonB.</text>
</comment>
<accession>A0A0G3G412</accession>
<keyword evidence="4 12" id="KW-0813">Transport</keyword>
<dbReference type="Pfam" id="PF01618">
    <property type="entry name" value="MotA_ExbB"/>
    <property type="match status" value="1"/>
</dbReference>
<evidence type="ECO:0000256" key="11">
    <source>
        <dbReference type="ARBA" id="ARBA00024816"/>
    </source>
</evidence>
<dbReference type="RefSeq" id="WP_018169164.1">
    <property type="nucleotide sequence ID" value="NZ_CP011367.1"/>
</dbReference>
<reference evidence="13 14" key="1">
    <citation type="submission" date="2015-04" db="EMBL/GenBank/DDBJ databases">
        <title>Complete Sequence for the Genome of the Thioalkalivibrio versutus D301.</title>
        <authorList>
            <person name="Mu T."/>
            <person name="Zhou J."/>
            <person name="Xu X."/>
        </authorList>
    </citation>
    <scope>NUCLEOTIDE SEQUENCE [LARGE SCALE GENOMIC DNA]</scope>
    <source>
        <strain evidence="13 14">D301</strain>
    </source>
</reference>
<gene>
    <name evidence="13" type="ORF">TVD_11715</name>
</gene>
<evidence type="ECO:0000256" key="2">
    <source>
        <dbReference type="ARBA" id="ARBA00011471"/>
    </source>
</evidence>
<evidence type="ECO:0000256" key="4">
    <source>
        <dbReference type="ARBA" id="ARBA00022448"/>
    </source>
</evidence>
<dbReference type="InterPro" id="IPR050790">
    <property type="entry name" value="ExbB/TolQ_transport"/>
</dbReference>
<dbReference type="GO" id="GO:0017038">
    <property type="term" value="P:protein import"/>
    <property type="evidence" value="ECO:0007669"/>
    <property type="project" value="TreeGrafter"/>
</dbReference>
<evidence type="ECO:0000256" key="10">
    <source>
        <dbReference type="ARBA" id="ARBA00023136"/>
    </source>
</evidence>
<evidence type="ECO:0000256" key="7">
    <source>
        <dbReference type="ARBA" id="ARBA00022692"/>
    </source>
</evidence>
<name>A0A0G3G412_9GAMM</name>
<dbReference type="GO" id="GO:0005886">
    <property type="term" value="C:plasma membrane"/>
    <property type="evidence" value="ECO:0007669"/>
    <property type="project" value="UniProtKB-SubCell"/>
</dbReference>
<evidence type="ECO:0000256" key="6">
    <source>
        <dbReference type="ARBA" id="ARBA00022519"/>
    </source>
</evidence>
<keyword evidence="8 12" id="KW-0653">Protein transport</keyword>
<keyword evidence="14" id="KW-1185">Reference proteome</keyword>
<comment type="subcellular location">
    <subcellularLocation>
        <location evidence="1">Cell inner membrane</location>
        <topology evidence="1">Multi-pass membrane protein</topology>
    </subcellularLocation>
    <subcellularLocation>
        <location evidence="12">Membrane</location>
        <topology evidence="12">Multi-pass membrane protein</topology>
    </subcellularLocation>
</comment>
<comment type="subunit">
    <text evidence="2">The accessory proteins ExbB and ExbD seem to form a complex with TonB.</text>
</comment>
<dbReference type="PATRIC" id="fig|106634.4.peg.2393"/>
<dbReference type="AlphaFoldDB" id="A0A0G3G412"/>
<dbReference type="STRING" id="106634.TVD_11715"/>
<keyword evidence="7" id="KW-0812">Transmembrane</keyword>
<dbReference type="KEGG" id="tvr:TVD_11715"/>
<sequence length="249" mass="27007">MNEFDVFYVFRHGDPVLVAVFAILLLMSVATWAIAASKLLTLIGVRRDNRAALAAFDASQTAPAFHDAIHDQRGPLAVIGQEAFAAFDDYRGVRDGSDKAEQRLDDHVVRRIRQAMDRQLLRMQAGNIVFASVGALAPFVGLLGTVWGIHGALIDISQESSVSMDLVAGPLGEALVATAAGLAAAIPAVAFFNIFNRSQRLLHQDFEAFAHDVHALLMHSDLKPGNAREARDRRTDPHALPDDGLHQEG</sequence>
<dbReference type="EMBL" id="CP011367">
    <property type="protein sequence ID" value="AKJ95980.1"/>
    <property type="molecule type" value="Genomic_DNA"/>
</dbReference>
<evidence type="ECO:0000256" key="1">
    <source>
        <dbReference type="ARBA" id="ARBA00004429"/>
    </source>
</evidence>
<evidence type="ECO:0000256" key="5">
    <source>
        <dbReference type="ARBA" id="ARBA00022475"/>
    </source>
</evidence>
<dbReference type="PANTHER" id="PTHR30625:SF14">
    <property type="entry name" value="BIOPOLYMER TRANSPORT PROTEIN EXBB"/>
    <property type="match status" value="1"/>
</dbReference>
<protein>
    <recommendedName>
        <fullName evidence="3">Biopolymer transport protein ExbB</fullName>
    </recommendedName>
</protein>
<dbReference type="InterPro" id="IPR002898">
    <property type="entry name" value="MotA_ExbB_proton_chnl"/>
</dbReference>
<evidence type="ECO:0000256" key="9">
    <source>
        <dbReference type="ARBA" id="ARBA00022989"/>
    </source>
</evidence>
<proteinExistence type="inferred from homology"/>
<evidence type="ECO:0000313" key="14">
    <source>
        <dbReference type="Proteomes" id="UP000064201"/>
    </source>
</evidence>
<evidence type="ECO:0000256" key="3">
    <source>
        <dbReference type="ARBA" id="ARBA00022093"/>
    </source>
</evidence>
<keyword evidence="10" id="KW-0472">Membrane</keyword>
<keyword evidence="6" id="KW-0997">Cell inner membrane</keyword>
<evidence type="ECO:0000256" key="12">
    <source>
        <dbReference type="RuleBase" id="RU004057"/>
    </source>
</evidence>
<evidence type="ECO:0000313" key="13">
    <source>
        <dbReference type="EMBL" id="AKJ95980.1"/>
    </source>
</evidence>
<keyword evidence="9" id="KW-1133">Transmembrane helix</keyword>
<comment type="similarity">
    <text evidence="12">Belongs to the exbB/tolQ family.</text>
</comment>
<dbReference type="PANTHER" id="PTHR30625">
    <property type="entry name" value="PROTEIN TOLQ"/>
    <property type="match status" value="1"/>
</dbReference>
<dbReference type="Proteomes" id="UP000064201">
    <property type="component" value="Chromosome"/>
</dbReference>
<evidence type="ECO:0000256" key="8">
    <source>
        <dbReference type="ARBA" id="ARBA00022927"/>
    </source>
</evidence>
<dbReference type="OrthoDB" id="9805133at2"/>
<organism evidence="13 14">
    <name type="scientific">Thioalkalivibrio versutus</name>
    <dbReference type="NCBI Taxonomy" id="106634"/>
    <lineage>
        <taxon>Bacteria</taxon>
        <taxon>Pseudomonadati</taxon>
        <taxon>Pseudomonadota</taxon>
        <taxon>Gammaproteobacteria</taxon>
        <taxon>Chromatiales</taxon>
        <taxon>Ectothiorhodospiraceae</taxon>
        <taxon>Thioalkalivibrio</taxon>
    </lineage>
</organism>
<keyword evidence="5" id="KW-1003">Cell membrane</keyword>